<feature type="signal peptide" evidence="2">
    <location>
        <begin position="1"/>
        <end position="19"/>
    </location>
</feature>
<comment type="caution">
    <text evidence="4">The sequence shown here is derived from an EMBL/GenBank/DDBJ whole genome shotgun (WGS) entry which is preliminary data.</text>
</comment>
<keyword evidence="5" id="KW-1185">Reference proteome</keyword>
<dbReference type="PANTHER" id="PTHR35936:SF17">
    <property type="entry name" value="ARGININE-BINDING EXTRACELLULAR PROTEIN ARTP"/>
    <property type="match status" value="1"/>
</dbReference>
<gene>
    <name evidence="4" type="ORF">GCM10009755_02290</name>
</gene>
<keyword evidence="1 2" id="KW-0732">Signal</keyword>
<name>A0ABP5EH30_9MICO</name>
<dbReference type="PROSITE" id="PS51257">
    <property type="entry name" value="PROKAR_LIPOPROTEIN"/>
    <property type="match status" value="1"/>
</dbReference>
<evidence type="ECO:0000313" key="5">
    <source>
        <dbReference type="Proteomes" id="UP001500755"/>
    </source>
</evidence>
<sequence length="280" mass="29342">MKKLFAVSGAVVLAGLTLAGCESASAGTGEVAEDCTPAAEFATITEGTLTVAAPEFPPYSSPADGGSGLEFDMISDFAAANCLTVTIQDVTYANTVPTVQQGRADIGIGDYYRTEARAAEVELSDPVFLDEMAIISKEGQGTITDIESAKVGTVDGYLWVPDMQDVMGADNLQIYPSNVEMKNDLEAGRIDVGLDSFGAASQAFEGTDYTVTAVQSDDRVASSVEPAQVGFPMTPDAADFHEAVNAQIATWHEEGYIAEKLEEYGLPATGAEVGEPRLIA</sequence>
<evidence type="ECO:0000256" key="2">
    <source>
        <dbReference type="SAM" id="SignalP"/>
    </source>
</evidence>
<dbReference type="SUPFAM" id="SSF53850">
    <property type="entry name" value="Periplasmic binding protein-like II"/>
    <property type="match status" value="1"/>
</dbReference>
<feature type="domain" description="Solute-binding protein family 3/N-terminal" evidence="3">
    <location>
        <begin position="48"/>
        <end position="268"/>
    </location>
</feature>
<evidence type="ECO:0000313" key="4">
    <source>
        <dbReference type="EMBL" id="GAA1998522.1"/>
    </source>
</evidence>
<dbReference type="Proteomes" id="UP001500755">
    <property type="component" value="Unassembled WGS sequence"/>
</dbReference>
<proteinExistence type="predicted"/>
<reference evidence="5" key="1">
    <citation type="journal article" date="2019" name="Int. J. Syst. Evol. Microbiol.">
        <title>The Global Catalogue of Microorganisms (GCM) 10K type strain sequencing project: providing services to taxonomists for standard genome sequencing and annotation.</title>
        <authorList>
            <consortium name="The Broad Institute Genomics Platform"/>
            <consortium name="The Broad Institute Genome Sequencing Center for Infectious Disease"/>
            <person name="Wu L."/>
            <person name="Ma J."/>
        </authorList>
    </citation>
    <scope>NUCLEOTIDE SEQUENCE [LARGE SCALE GENOMIC DNA]</scope>
    <source>
        <strain evidence="5">JCM 14546</strain>
    </source>
</reference>
<dbReference type="Gene3D" id="3.40.190.10">
    <property type="entry name" value="Periplasmic binding protein-like II"/>
    <property type="match status" value="2"/>
</dbReference>
<protein>
    <submittedName>
        <fullName evidence="4">Transporter substrate-binding domain-containing protein</fullName>
    </submittedName>
</protein>
<evidence type="ECO:0000259" key="3">
    <source>
        <dbReference type="SMART" id="SM00062"/>
    </source>
</evidence>
<dbReference type="RefSeq" id="WP_344306203.1">
    <property type="nucleotide sequence ID" value="NZ_BAAANO010000003.1"/>
</dbReference>
<dbReference type="PANTHER" id="PTHR35936">
    <property type="entry name" value="MEMBRANE-BOUND LYTIC MUREIN TRANSGLYCOSYLASE F"/>
    <property type="match status" value="1"/>
</dbReference>
<dbReference type="SMART" id="SM00062">
    <property type="entry name" value="PBPb"/>
    <property type="match status" value="1"/>
</dbReference>
<evidence type="ECO:0000256" key="1">
    <source>
        <dbReference type="ARBA" id="ARBA00022729"/>
    </source>
</evidence>
<organism evidence="4 5">
    <name type="scientific">Brevibacterium samyangense</name>
    <dbReference type="NCBI Taxonomy" id="366888"/>
    <lineage>
        <taxon>Bacteria</taxon>
        <taxon>Bacillati</taxon>
        <taxon>Actinomycetota</taxon>
        <taxon>Actinomycetes</taxon>
        <taxon>Micrococcales</taxon>
        <taxon>Brevibacteriaceae</taxon>
        <taxon>Brevibacterium</taxon>
    </lineage>
</organism>
<accession>A0ABP5EH30</accession>
<dbReference type="EMBL" id="BAAANO010000003">
    <property type="protein sequence ID" value="GAA1998522.1"/>
    <property type="molecule type" value="Genomic_DNA"/>
</dbReference>
<dbReference type="Pfam" id="PF00497">
    <property type="entry name" value="SBP_bac_3"/>
    <property type="match status" value="1"/>
</dbReference>
<dbReference type="InterPro" id="IPR001638">
    <property type="entry name" value="Solute-binding_3/MltF_N"/>
</dbReference>
<feature type="chain" id="PRO_5046335266" evidence="2">
    <location>
        <begin position="20"/>
        <end position="280"/>
    </location>
</feature>